<gene>
    <name evidence="2" type="ORF">SLEP1_g22330</name>
</gene>
<evidence type="ECO:0000313" key="3">
    <source>
        <dbReference type="Proteomes" id="UP001054252"/>
    </source>
</evidence>
<evidence type="ECO:0000313" key="2">
    <source>
        <dbReference type="EMBL" id="GKV11042.1"/>
    </source>
</evidence>
<name>A0AAV5JHN8_9ROSI</name>
<dbReference type="EMBL" id="BPVZ01000033">
    <property type="protein sequence ID" value="GKV11042.1"/>
    <property type="molecule type" value="Genomic_DNA"/>
</dbReference>
<feature type="region of interest" description="Disordered" evidence="1">
    <location>
        <begin position="126"/>
        <end position="156"/>
    </location>
</feature>
<organism evidence="2 3">
    <name type="scientific">Rubroshorea leprosula</name>
    <dbReference type="NCBI Taxonomy" id="152421"/>
    <lineage>
        <taxon>Eukaryota</taxon>
        <taxon>Viridiplantae</taxon>
        <taxon>Streptophyta</taxon>
        <taxon>Embryophyta</taxon>
        <taxon>Tracheophyta</taxon>
        <taxon>Spermatophyta</taxon>
        <taxon>Magnoliopsida</taxon>
        <taxon>eudicotyledons</taxon>
        <taxon>Gunneridae</taxon>
        <taxon>Pentapetalae</taxon>
        <taxon>rosids</taxon>
        <taxon>malvids</taxon>
        <taxon>Malvales</taxon>
        <taxon>Dipterocarpaceae</taxon>
        <taxon>Rubroshorea</taxon>
    </lineage>
</organism>
<comment type="caution">
    <text evidence="2">The sequence shown here is derived from an EMBL/GenBank/DDBJ whole genome shotgun (WGS) entry which is preliminary data.</text>
</comment>
<sequence length="253" mass="27977">MLVAEQTELRRVSPTEENRNLVLTENFVYRASTPDLGLQKKGEGKEAAPRFERTQEDAWLPGFEQTQAASFEPKRTLGMNPGILGSFEPKRTLGFHAWVRSNPSGVLDSKEPVSVGFQGAEIENQNENYGSNSANATSSSSGGQGPDRSNLNHLVRFKPSGGNGFGGVASLKANRNSNVSSSQSELGNKKGMKDIERFKRYLSKAAQEKNEQLELDINLKDKLEIMKNDAQFYDVLSYWRLKSGRFPILAAMA</sequence>
<feature type="compositionally biased region" description="Low complexity" evidence="1">
    <location>
        <begin position="130"/>
        <end position="141"/>
    </location>
</feature>
<dbReference type="Proteomes" id="UP001054252">
    <property type="component" value="Unassembled WGS sequence"/>
</dbReference>
<evidence type="ECO:0000256" key="1">
    <source>
        <dbReference type="SAM" id="MobiDB-lite"/>
    </source>
</evidence>
<proteinExistence type="predicted"/>
<dbReference type="AlphaFoldDB" id="A0AAV5JHN8"/>
<protein>
    <recommendedName>
        <fullName evidence="4">No apical meristem-associated C-terminal domain-containing protein</fullName>
    </recommendedName>
</protein>
<keyword evidence="3" id="KW-1185">Reference proteome</keyword>
<evidence type="ECO:0008006" key="4">
    <source>
        <dbReference type="Google" id="ProtNLM"/>
    </source>
</evidence>
<accession>A0AAV5JHN8</accession>
<reference evidence="2 3" key="1">
    <citation type="journal article" date="2021" name="Commun. Biol.">
        <title>The genome of Shorea leprosula (Dipterocarpaceae) highlights the ecological relevance of drought in aseasonal tropical rainforests.</title>
        <authorList>
            <person name="Ng K.K.S."/>
            <person name="Kobayashi M.J."/>
            <person name="Fawcett J.A."/>
            <person name="Hatakeyama M."/>
            <person name="Paape T."/>
            <person name="Ng C.H."/>
            <person name="Ang C.C."/>
            <person name="Tnah L.H."/>
            <person name="Lee C.T."/>
            <person name="Nishiyama T."/>
            <person name="Sese J."/>
            <person name="O'Brien M.J."/>
            <person name="Copetti D."/>
            <person name="Mohd Noor M.I."/>
            <person name="Ong R.C."/>
            <person name="Putra M."/>
            <person name="Sireger I.Z."/>
            <person name="Indrioko S."/>
            <person name="Kosugi Y."/>
            <person name="Izuno A."/>
            <person name="Isagi Y."/>
            <person name="Lee S.L."/>
            <person name="Shimizu K.K."/>
        </authorList>
    </citation>
    <scope>NUCLEOTIDE SEQUENCE [LARGE SCALE GENOMIC DNA]</scope>
    <source>
        <strain evidence="2">214</strain>
    </source>
</reference>